<sequence>MKLLILATCASAYLYDPRPTLKYRGSRALFKNSHMYTFREGLVEVTCTRVTNGPRCENNGTVFAKMEGEILVYTTEKNFCSFSLLAPKVYKNLFGDELHYDTKLKWCFDFSTQFL</sequence>
<organism evidence="1 2">
    <name type="scientific">Entomophthora muscae</name>
    <dbReference type="NCBI Taxonomy" id="34485"/>
    <lineage>
        <taxon>Eukaryota</taxon>
        <taxon>Fungi</taxon>
        <taxon>Fungi incertae sedis</taxon>
        <taxon>Zoopagomycota</taxon>
        <taxon>Entomophthoromycotina</taxon>
        <taxon>Entomophthoromycetes</taxon>
        <taxon>Entomophthorales</taxon>
        <taxon>Entomophthoraceae</taxon>
        <taxon>Entomophthora</taxon>
    </lineage>
</organism>
<accession>A0ACC2UBS0</accession>
<gene>
    <name evidence="1" type="ORF">DSO57_1025621</name>
</gene>
<protein>
    <submittedName>
        <fullName evidence="1">Uncharacterized protein</fullName>
    </submittedName>
</protein>
<evidence type="ECO:0000313" key="1">
    <source>
        <dbReference type="EMBL" id="KAJ9084334.1"/>
    </source>
</evidence>
<dbReference type="Proteomes" id="UP001165960">
    <property type="component" value="Unassembled WGS sequence"/>
</dbReference>
<evidence type="ECO:0000313" key="2">
    <source>
        <dbReference type="Proteomes" id="UP001165960"/>
    </source>
</evidence>
<reference evidence="1" key="1">
    <citation type="submission" date="2022-04" db="EMBL/GenBank/DDBJ databases">
        <title>Genome of the entomopathogenic fungus Entomophthora muscae.</title>
        <authorList>
            <person name="Elya C."/>
            <person name="Lovett B.R."/>
            <person name="Lee E."/>
            <person name="Macias A.M."/>
            <person name="Hajek A.E."/>
            <person name="De Bivort B.L."/>
            <person name="Kasson M.T."/>
            <person name="De Fine Licht H.H."/>
            <person name="Stajich J.E."/>
        </authorList>
    </citation>
    <scope>NUCLEOTIDE SEQUENCE</scope>
    <source>
        <strain evidence="1">Berkeley</strain>
    </source>
</reference>
<name>A0ACC2UBS0_9FUNG</name>
<proteinExistence type="predicted"/>
<dbReference type="EMBL" id="QTSX02000855">
    <property type="protein sequence ID" value="KAJ9084334.1"/>
    <property type="molecule type" value="Genomic_DNA"/>
</dbReference>
<keyword evidence="2" id="KW-1185">Reference proteome</keyword>
<comment type="caution">
    <text evidence="1">The sequence shown here is derived from an EMBL/GenBank/DDBJ whole genome shotgun (WGS) entry which is preliminary data.</text>
</comment>